<dbReference type="AlphaFoldDB" id="A0A1L9TIE6"/>
<feature type="transmembrane region" description="Helical" evidence="7">
    <location>
        <begin position="157"/>
        <end position="179"/>
    </location>
</feature>
<dbReference type="GO" id="GO:0016020">
    <property type="term" value="C:membrane"/>
    <property type="evidence" value="ECO:0007669"/>
    <property type="project" value="UniProtKB-SubCell"/>
</dbReference>
<comment type="subcellular location">
    <subcellularLocation>
        <location evidence="1">Membrane</location>
        <topology evidence="1">Multi-pass membrane protein</topology>
    </subcellularLocation>
</comment>
<feature type="transmembrane region" description="Helical" evidence="7">
    <location>
        <begin position="372"/>
        <end position="392"/>
    </location>
</feature>
<dbReference type="SUPFAM" id="SSF103473">
    <property type="entry name" value="MFS general substrate transporter"/>
    <property type="match status" value="1"/>
</dbReference>
<dbReference type="STRING" id="1036612.A0A1L9TIE6"/>
<evidence type="ECO:0000259" key="8">
    <source>
        <dbReference type="PROSITE" id="PS50850"/>
    </source>
</evidence>
<dbReference type="VEuPathDB" id="FungiDB:ASPSYDRAFT_151469"/>
<dbReference type="RefSeq" id="XP_040702957.1">
    <property type="nucleotide sequence ID" value="XM_040842104.1"/>
</dbReference>
<gene>
    <name evidence="9" type="ORF">ASPSYDRAFT_151469</name>
</gene>
<dbReference type="InterPro" id="IPR020846">
    <property type="entry name" value="MFS_dom"/>
</dbReference>
<feature type="transmembrane region" description="Helical" evidence="7">
    <location>
        <begin position="479"/>
        <end position="502"/>
    </location>
</feature>
<accession>A0A1L9TIE6</accession>
<dbReference type="PANTHER" id="PTHR23506">
    <property type="entry name" value="GH10249P"/>
    <property type="match status" value="1"/>
</dbReference>
<keyword evidence="2" id="KW-0813">Transport</keyword>
<feature type="transmembrane region" description="Helical" evidence="7">
    <location>
        <begin position="66"/>
        <end position="87"/>
    </location>
</feature>
<dbReference type="InterPro" id="IPR011701">
    <property type="entry name" value="MFS"/>
</dbReference>
<dbReference type="PANTHER" id="PTHR23506:SF23">
    <property type="entry name" value="GH10249P"/>
    <property type="match status" value="1"/>
</dbReference>
<organism evidence="9 10">
    <name type="scientific">Aspergillus sydowii CBS 593.65</name>
    <dbReference type="NCBI Taxonomy" id="1036612"/>
    <lineage>
        <taxon>Eukaryota</taxon>
        <taxon>Fungi</taxon>
        <taxon>Dikarya</taxon>
        <taxon>Ascomycota</taxon>
        <taxon>Pezizomycotina</taxon>
        <taxon>Eurotiomycetes</taxon>
        <taxon>Eurotiomycetidae</taxon>
        <taxon>Eurotiales</taxon>
        <taxon>Aspergillaceae</taxon>
        <taxon>Aspergillus</taxon>
        <taxon>Aspergillus subgen. Nidulantes</taxon>
    </lineage>
</organism>
<sequence length="512" mass="55594">MSTTRANNDEENRPWLVEFRGSKCYIVFVVVFAIFTDIFLYGIVVPVTPTALRERAGVLEQDGQRWTSILLTLYGGGLLACSPPAGYLADRTQCRRWPLLIGLIALAGSTALLCVGTHLGFWIAGRLCQGASAAVVWTVGLALLVDTVEKDELGKALGLVGTGMTLGSLGGPLLGGALYEHGGYYSVFGLAFGFIAIDVALRLVMIERRDAAKWLNYEGETPSSVEPTTVSEMVSGPLGTLDCGRHLDWIEHEIDTTPENEPKTNASSIHGPPLEGSTARELTAETETVSEKRKSAWYTLCSSCRFVITLWAYFVWGLILTSCDSVLPLFVEEMFNWKQTAQGLIFIPLTFPSFFDPVIGCFTDRFPWTRRYVGCAAFVGAVPALVCFRFVQNNSTHDKVTLCGLLVLLGICLAAMLAIILVEVSYIVKEKEAKRPTVRGKGGSMALAYGLLNSSFSAGSLVGPFLAGCLREKVSWGTMGWVLALVSGISGIPAFLFFGGCFRKRHEIEANS</sequence>
<dbReference type="EMBL" id="KV878586">
    <property type="protein sequence ID" value="OJJ59151.1"/>
    <property type="molecule type" value="Genomic_DNA"/>
</dbReference>
<feature type="transmembrane region" description="Helical" evidence="7">
    <location>
        <begin position="340"/>
        <end position="360"/>
    </location>
</feature>
<feature type="transmembrane region" description="Helical" evidence="7">
    <location>
        <begin position="99"/>
        <end position="123"/>
    </location>
</feature>
<dbReference type="GO" id="GO:0022857">
    <property type="term" value="F:transmembrane transporter activity"/>
    <property type="evidence" value="ECO:0007669"/>
    <property type="project" value="InterPro"/>
</dbReference>
<dbReference type="InterPro" id="IPR036259">
    <property type="entry name" value="MFS_trans_sf"/>
</dbReference>
<feature type="transmembrane region" description="Helical" evidence="7">
    <location>
        <begin position="446"/>
        <end position="467"/>
    </location>
</feature>
<evidence type="ECO:0000313" key="9">
    <source>
        <dbReference type="EMBL" id="OJJ59151.1"/>
    </source>
</evidence>
<feature type="compositionally biased region" description="Polar residues" evidence="6">
    <location>
        <begin position="257"/>
        <end position="268"/>
    </location>
</feature>
<dbReference type="Gene3D" id="1.20.1250.20">
    <property type="entry name" value="MFS general substrate transporter like domains"/>
    <property type="match status" value="2"/>
</dbReference>
<evidence type="ECO:0000256" key="7">
    <source>
        <dbReference type="SAM" id="Phobius"/>
    </source>
</evidence>
<feature type="transmembrane region" description="Helical" evidence="7">
    <location>
        <begin position="25"/>
        <end position="46"/>
    </location>
</feature>
<feature type="transmembrane region" description="Helical" evidence="7">
    <location>
        <begin position="404"/>
        <end position="426"/>
    </location>
</feature>
<feature type="domain" description="Major facilitator superfamily (MFS) profile" evidence="8">
    <location>
        <begin position="26"/>
        <end position="505"/>
    </location>
</feature>
<evidence type="ECO:0000256" key="5">
    <source>
        <dbReference type="ARBA" id="ARBA00023136"/>
    </source>
</evidence>
<keyword evidence="10" id="KW-1185">Reference proteome</keyword>
<protein>
    <recommendedName>
        <fullName evidence="8">Major facilitator superfamily (MFS) profile domain-containing protein</fullName>
    </recommendedName>
</protein>
<feature type="transmembrane region" description="Helical" evidence="7">
    <location>
        <begin position="185"/>
        <end position="205"/>
    </location>
</feature>
<dbReference type="OrthoDB" id="5086884at2759"/>
<keyword evidence="4 7" id="KW-1133">Transmembrane helix</keyword>
<evidence type="ECO:0000256" key="3">
    <source>
        <dbReference type="ARBA" id="ARBA00022692"/>
    </source>
</evidence>
<evidence type="ECO:0000313" key="10">
    <source>
        <dbReference type="Proteomes" id="UP000184356"/>
    </source>
</evidence>
<keyword evidence="3 7" id="KW-0812">Transmembrane</keyword>
<dbReference type="GeneID" id="63758177"/>
<dbReference type="Proteomes" id="UP000184356">
    <property type="component" value="Unassembled WGS sequence"/>
</dbReference>
<dbReference type="CDD" id="cd17325">
    <property type="entry name" value="MFS_MdtG_SLC18_like"/>
    <property type="match status" value="1"/>
</dbReference>
<keyword evidence="5 7" id="KW-0472">Membrane</keyword>
<feature type="transmembrane region" description="Helical" evidence="7">
    <location>
        <begin position="129"/>
        <end position="145"/>
    </location>
</feature>
<feature type="region of interest" description="Disordered" evidence="6">
    <location>
        <begin position="256"/>
        <end position="276"/>
    </location>
</feature>
<name>A0A1L9TIE6_9EURO</name>
<feature type="transmembrane region" description="Helical" evidence="7">
    <location>
        <begin position="297"/>
        <end position="320"/>
    </location>
</feature>
<evidence type="ECO:0000256" key="1">
    <source>
        <dbReference type="ARBA" id="ARBA00004141"/>
    </source>
</evidence>
<proteinExistence type="predicted"/>
<dbReference type="Pfam" id="PF07690">
    <property type="entry name" value="MFS_1"/>
    <property type="match status" value="1"/>
</dbReference>
<evidence type="ECO:0000256" key="4">
    <source>
        <dbReference type="ARBA" id="ARBA00022989"/>
    </source>
</evidence>
<reference evidence="10" key="1">
    <citation type="journal article" date="2017" name="Genome Biol.">
        <title>Comparative genomics reveals high biological diversity and specific adaptations in the industrially and medically important fungal genus Aspergillus.</title>
        <authorList>
            <person name="de Vries R.P."/>
            <person name="Riley R."/>
            <person name="Wiebenga A."/>
            <person name="Aguilar-Osorio G."/>
            <person name="Amillis S."/>
            <person name="Uchima C.A."/>
            <person name="Anderluh G."/>
            <person name="Asadollahi M."/>
            <person name="Askin M."/>
            <person name="Barry K."/>
            <person name="Battaglia E."/>
            <person name="Bayram O."/>
            <person name="Benocci T."/>
            <person name="Braus-Stromeyer S.A."/>
            <person name="Caldana C."/>
            <person name="Canovas D."/>
            <person name="Cerqueira G.C."/>
            <person name="Chen F."/>
            <person name="Chen W."/>
            <person name="Choi C."/>
            <person name="Clum A."/>
            <person name="Dos Santos R.A."/>
            <person name="Damasio A.R."/>
            <person name="Diallinas G."/>
            <person name="Emri T."/>
            <person name="Fekete E."/>
            <person name="Flipphi M."/>
            <person name="Freyberg S."/>
            <person name="Gallo A."/>
            <person name="Gournas C."/>
            <person name="Habgood R."/>
            <person name="Hainaut M."/>
            <person name="Harispe M.L."/>
            <person name="Henrissat B."/>
            <person name="Hilden K.S."/>
            <person name="Hope R."/>
            <person name="Hossain A."/>
            <person name="Karabika E."/>
            <person name="Karaffa L."/>
            <person name="Karanyi Z."/>
            <person name="Krasevec N."/>
            <person name="Kuo A."/>
            <person name="Kusch H."/>
            <person name="LaButti K."/>
            <person name="Lagendijk E.L."/>
            <person name="Lapidus A."/>
            <person name="Levasseur A."/>
            <person name="Lindquist E."/>
            <person name="Lipzen A."/>
            <person name="Logrieco A.F."/>
            <person name="MacCabe A."/>
            <person name="Maekelae M.R."/>
            <person name="Malavazi I."/>
            <person name="Melin P."/>
            <person name="Meyer V."/>
            <person name="Mielnichuk N."/>
            <person name="Miskei M."/>
            <person name="Molnar A.P."/>
            <person name="Mule G."/>
            <person name="Ngan C.Y."/>
            <person name="Orejas M."/>
            <person name="Orosz E."/>
            <person name="Ouedraogo J.P."/>
            <person name="Overkamp K.M."/>
            <person name="Park H.-S."/>
            <person name="Perrone G."/>
            <person name="Piumi F."/>
            <person name="Punt P.J."/>
            <person name="Ram A.F."/>
            <person name="Ramon A."/>
            <person name="Rauscher S."/>
            <person name="Record E."/>
            <person name="Riano-Pachon D.M."/>
            <person name="Robert V."/>
            <person name="Roehrig J."/>
            <person name="Ruller R."/>
            <person name="Salamov A."/>
            <person name="Salih N.S."/>
            <person name="Samson R.A."/>
            <person name="Sandor E."/>
            <person name="Sanguinetti M."/>
            <person name="Schuetze T."/>
            <person name="Sepcic K."/>
            <person name="Shelest E."/>
            <person name="Sherlock G."/>
            <person name="Sophianopoulou V."/>
            <person name="Squina F.M."/>
            <person name="Sun H."/>
            <person name="Susca A."/>
            <person name="Todd R.B."/>
            <person name="Tsang A."/>
            <person name="Unkles S.E."/>
            <person name="van de Wiele N."/>
            <person name="van Rossen-Uffink D."/>
            <person name="Oliveira J.V."/>
            <person name="Vesth T.C."/>
            <person name="Visser J."/>
            <person name="Yu J.-H."/>
            <person name="Zhou M."/>
            <person name="Andersen M.R."/>
            <person name="Archer D.B."/>
            <person name="Baker S.E."/>
            <person name="Benoit I."/>
            <person name="Brakhage A.A."/>
            <person name="Braus G.H."/>
            <person name="Fischer R."/>
            <person name="Frisvad J.C."/>
            <person name="Goldman G.H."/>
            <person name="Houbraken J."/>
            <person name="Oakley B."/>
            <person name="Pocsi I."/>
            <person name="Scazzocchio C."/>
            <person name="Seiboth B."/>
            <person name="vanKuyk P.A."/>
            <person name="Wortman J."/>
            <person name="Dyer P.S."/>
            <person name="Grigoriev I.V."/>
        </authorList>
    </citation>
    <scope>NUCLEOTIDE SEQUENCE [LARGE SCALE GENOMIC DNA]</scope>
    <source>
        <strain evidence="10">CBS 593.65</strain>
    </source>
</reference>
<evidence type="ECO:0000256" key="2">
    <source>
        <dbReference type="ARBA" id="ARBA00022448"/>
    </source>
</evidence>
<dbReference type="PROSITE" id="PS50850">
    <property type="entry name" value="MFS"/>
    <property type="match status" value="1"/>
</dbReference>
<dbReference type="InterPro" id="IPR050930">
    <property type="entry name" value="MFS_Vesicular_Transporter"/>
</dbReference>
<evidence type="ECO:0000256" key="6">
    <source>
        <dbReference type="SAM" id="MobiDB-lite"/>
    </source>
</evidence>